<dbReference type="KEGG" id="hoh:Hoch_3987"/>
<proteinExistence type="inferred from homology"/>
<dbReference type="FunFam" id="3.30.1390.20:FF:000001">
    <property type="entry name" value="50S ribosomal protein L30"/>
    <property type="match status" value="1"/>
</dbReference>
<dbReference type="SUPFAM" id="SSF55129">
    <property type="entry name" value="Ribosomal protein L30p/L7e"/>
    <property type="match status" value="1"/>
</dbReference>
<comment type="subunit">
    <text evidence="2">Part of the 50S ribosomal subunit.</text>
</comment>
<organism evidence="7 8">
    <name type="scientific">Haliangium ochraceum (strain DSM 14365 / JCM 11303 / SMP-2)</name>
    <dbReference type="NCBI Taxonomy" id="502025"/>
    <lineage>
        <taxon>Bacteria</taxon>
        <taxon>Pseudomonadati</taxon>
        <taxon>Myxococcota</taxon>
        <taxon>Polyangia</taxon>
        <taxon>Haliangiales</taxon>
        <taxon>Kofleriaceae</taxon>
        <taxon>Haliangium</taxon>
    </lineage>
</organism>
<name>D0LIA7_HALO1</name>
<keyword evidence="3 7" id="KW-0689">Ribosomal protein</keyword>
<dbReference type="CDD" id="cd01658">
    <property type="entry name" value="Ribosomal_L30"/>
    <property type="match status" value="1"/>
</dbReference>
<evidence type="ECO:0000256" key="4">
    <source>
        <dbReference type="ARBA" id="ARBA00023274"/>
    </source>
</evidence>
<dbReference type="Proteomes" id="UP000001880">
    <property type="component" value="Chromosome"/>
</dbReference>
<evidence type="ECO:0000256" key="1">
    <source>
        <dbReference type="ARBA" id="ARBA00007594"/>
    </source>
</evidence>
<dbReference type="GO" id="GO:0022625">
    <property type="term" value="C:cytosolic large ribosomal subunit"/>
    <property type="evidence" value="ECO:0007669"/>
    <property type="project" value="TreeGrafter"/>
</dbReference>
<dbReference type="InterPro" id="IPR005996">
    <property type="entry name" value="Ribosomal_uL30_bac-type"/>
</dbReference>
<dbReference type="EMBL" id="CP001804">
    <property type="protein sequence ID" value="ACY16486.1"/>
    <property type="molecule type" value="Genomic_DNA"/>
</dbReference>
<dbReference type="HOGENOM" id="CLU_131047_2_1_7"/>
<dbReference type="STRING" id="502025.Hoch_3987"/>
<dbReference type="PANTHER" id="PTHR15892">
    <property type="entry name" value="MITOCHONDRIAL RIBOSOMAL PROTEIN L30"/>
    <property type="match status" value="1"/>
</dbReference>
<gene>
    <name evidence="7" type="ordered locus">Hoch_3987</name>
</gene>
<evidence type="ECO:0000256" key="2">
    <source>
        <dbReference type="ARBA" id="ARBA00011838"/>
    </source>
</evidence>
<dbReference type="AlphaFoldDB" id="D0LIA7"/>
<sequence>MALKLKVTQVRSGIGRSEKQNLTLRGLGLAKLHKSVLLNDTPAIRGMIRKVSHLIEVEPAE</sequence>
<dbReference type="PANTHER" id="PTHR15892:SF2">
    <property type="entry name" value="LARGE RIBOSOMAL SUBUNIT PROTEIN UL30M"/>
    <property type="match status" value="1"/>
</dbReference>
<evidence type="ECO:0000259" key="6">
    <source>
        <dbReference type="Pfam" id="PF00327"/>
    </source>
</evidence>
<evidence type="ECO:0000313" key="8">
    <source>
        <dbReference type="Proteomes" id="UP000001880"/>
    </source>
</evidence>
<reference evidence="7 8" key="1">
    <citation type="journal article" date="2010" name="Stand. Genomic Sci.">
        <title>Complete genome sequence of Haliangium ochraceum type strain (SMP-2).</title>
        <authorList>
            <consortium name="US DOE Joint Genome Institute (JGI-PGF)"/>
            <person name="Ivanova N."/>
            <person name="Daum C."/>
            <person name="Lang E."/>
            <person name="Abt B."/>
            <person name="Kopitz M."/>
            <person name="Saunders E."/>
            <person name="Lapidus A."/>
            <person name="Lucas S."/>
            <person name="Glavina Del Rio T."/>
            <person name="Nolan M."/>
            <person name="Tice H."/>
            <person name="Copeland A."/>
            <person name="Cheng J.F."/>
            <person name="Chen F."/>
            <person name="Bruce D."/>
            <person name="Goodwin L."/>
            <person name="Pitluck S."/>
            <person name="Mavromatis K."/>
            <person name="Pati A."/>
            <person name="Mikhailova N."/>
            <person name="Chen A."/>
            <person name="Palaniappan K."/>
            <person name="Land M."/>
            <person name="Hauser L."/>
            <person name="Chang Y.J."/>
            <person name="Jeffries C.D."/>
            <person name="Detter J.C."/>
            <person name="Brettin T."/>
            <person name="Rohde M."/>
            <person name="Goker M."/>
            <person name="Bristow J."/>
            <person name="Markowitz V."/>
            <person name="Eisen J.A."/>
            <person name="Hugenholtz P."/>
            <person name="Kyrpides N.C."/>
            <person name="Klenk H.P."/>
        </authorList>
    </citation>
    <scope>NUCLEOTIDE SEQUENCE [LARGE SCALE GENOMIC DNA]</scope>
    <source>
        <strain evidence="8">DSM 14365 / CIP 107738 / JCM 11303 / AJ 13395 / SMP-2</strain>
    </source>
</reference>
<dbReference type="PIRSF" id="PIRSF002211">
    <property type="entry name" value="Ribosomal_L30_bac-type"/>
    <property type="match status" value="1"/>
</dbReference>
<dbReference type="GO" id="GO:0003735">
    <property type="term" value="F:structural constituent of ribosome"/>
    <property type="evidence" value="ECO:0007669"/>
    <property type="project" value="InterPro"/>
</dbReference>
<dbReference type="OrthoDB" id="9812790at2"/>
<feature type="domain" description="Large ribosomal subunit protein uL30-like ferredoxin-like fold" evidence="6">
    <location>
        <begin position="5"/>
        <end position="55"/>
    </location>
</feature>
<evidence type="ECO:0000256" key="5">
    <source>
        <dbReference type="ARBA" id="ARBA00035492"/>
    </source>
</evidence>
<protein>
    <recommendedName>
        <fullName evidence="5">50S ribosomal protein L30</fullName>
    </recommendedName>
</protein>
<keyword evidence="4" id="KW-0687">Ribonucleoprotein</keyword>
<dbReference type="InterPro" id="IPR036919">
    <property type="entry name" value="Ribo_uL30_ferredoxin-like_sf"/>
</dbReference>
<dbReference type="InterPro" id="IPR016082">
    <property type="entry name" value="Ribosomal_uL30_ferredoxin-like"/>
</dbReference>
<dbReference type="NCBIfam" id="TIGR01308">
    <property type="entry name" value="rpmD_bact"/>
    <property type="match status" value="1"/>
</dbReference>
<comment type="similarity">
    <text evidence="1">Belongs to the universal ribosomal protein uL30 family.</text>
</comment>
<evidence type="ECO:0000313" key="7">
    <source>
        <dbReference type="EMBL" id="ACY16486.1"/>
    </source>
</evidence>
<dbReference type="Pfam" id="PF00327">
    <property type="entry name" value="Ribosomal_L30"/>
    <property type="match status" value="1"/>
</dbReference>
<evidence type="ECO:0000256" key="3">
    <source>
        <dbReference type="ARBA" id="ARBA00022980"/>
    </source>
</evidence>
<dbReference type="GO" id="GO:0006412">
    <property type="term" value="P:translation"/>
    <property type="evidence" value="ECO:0007669"/>
    <property type="project" value="InterPro"/>
</dbReference>
<dbReference type="Gene3D" id="3.30.1390.20">
    <property type="entry name" value="Ribosomal protein L30, ferredoxin-like fold domain"/>
    <property type="match status" value="1"/>
</dbReference>
<dbReference type="RefSeq" id="WP_012829085.1">
    <property type="nucleotide sequence ID" value="NC_013440.1"/>
</dbReference>
<accession>D0LIA7</accession>
<keyword evidence="8" id="KW-1185">Reference proteome</keyword>
<dbReference type="HAMAP" id="MF_01371_B">
    <property type="entry name" value="Ribosomal_uL30_B"/>
    <property type="match status" value="1"/>
</dbReference>
<dbReference type="eggNOG" id="COG1841">
    <property type="taxonomic scope" value="Bacteria"/>
</dbReference>